<evidence type="ECO:0000313" key="6">
    <source>
        <dbReference type="Proteomes" id="UP000298860"/>
    </source>
</evidence>
<dbReference type="Pfam" id="PF00455">
    <property type="entry name" value="DeoRC"/>
    <property type="match status" value="1"/>
</dbReference>
<dbReference type="AlphaFoldDB" id="A0A4D4J837"/>
<dbReference type="InterPro" id="IPR050313">
    <property type="entry name" value="Carb_Metab_HTH_regulators"/>
</dbReference>
<organism evidence="5 6">
    <name type="scientific">Gandjariella thermophila</name>
    <dbReference type="NCBI Taxonomy" id="1931992"/>
    <lineage>
        <taxon>Bacteria</taxon>
        <taxon>Bacillati</taxon>
        <taxon>Actinomycetota</taxon>
        <taxon>Actinomycetes</taxon>
        <taxon>Pseudonocardiales</taxon>
        <taxon>Pseudonocardiaceae</taxon>
        <taxon>Gandjariella</taxon>
    </lineage>
</organism>
<dbReference type="PROSITE" id="PS51000">
    <property type="entry name" value="HTH_DEOR_2"/>
    <property type="match status" value="1"/>
</dbReference>
<dbReference type="GO" id="GO:0003700">
    <property type="term" value="F:DNA-binding transcription factor activity"/>
    <property type="evidence" value="ECO:0007669"/>
    <property type="project" value="InterPro"/>
</dbReference>
<dbReference type="InterPro" id="IPR037171">
    <property type="entry name" value="NagB/RpiA_transferase-like"/>
</dbReference>
<keyword evidence="1" id="KW-0805">Transcription regulation</keyword>
<dbReference type="SUPFAM" id="SSF100950">
    <property type="entry name" value="NagB/RpiA/CoA transferase-like"/>
    <property type="match status" value="1"/>
</dbReference>
<dbReference type="PROSITE" id="PS00894">
    <property type="entry name" value="HTH_DEOR_1"/>
    <property type="match status" value="1"/>
</dbReference>
<name>A0A4D4J837_9PSEU</name>
<evidence type="ECO:0000259" key="4">
    <source>
        <dbReference type="PROSITE" id="PS51000"/>
    </source>
</evidence>
<feature type="domain" description="HTH deoR-type" evidence="4">
    <location>
        <begin position="7"/>
        <end position="62"/>
    </location>
</feature>
<dbReference type="SMART" id="SM00420">
    <property type="entry name" value="HTH_DEOR"/>
    <property type="match status" value="1"/>
</dbReference>
<keyword evidence="6" id="KW-1185">Reference proteome</keyword>
<dbReference type="InterPro" id="IPR036388">
    <property type="entry name" value="WH-like_DNA-bd_sf"/>
</dbReference>
<dbReference type="PANTHER" id="PTHR30363">
    <property type="entry name" value="HTH-TYPE TRANSCRIPTIONAL REGULATOR SRLR-RELATED"/>
    <property type="match status" value="1"/>
</dbReference>
<dbReference type="Proteomes" id="UP000298860">
    <property type="component" value="Unassembled WGS sequence"/>
</dbReference>
<dbReference type="RefSeq" id="WP_137814740.1">
    <property type="nucleotide sequence ID" value="NZ_BJFL01000016.1"/>
</dbReference>
<dbReference type="SUPFAM" id="SSF46785">
    <property type="entry name" value="Winged helix' DNA-binding domain"/>
    <property type="match status" value="1"/>
</dbReference>
<dbReference type="Pfam" id="PF08220">
    <property type="entry name" value="HTH_DeoR"/>
    <property type="match status" value="1"/>
</dbReference>
<comment type="caution">
    <text evidence="5">The sequence shown here is derived from an EMBL/GenBank/DDBJ whole genome shotgun (WGS) entry which is preliminary data.</text>
</comment>
<dbReference type="InterPro" id="IPR018356">
    <property type="entry name" value="Tscrpt_reg_HTH_DeoR_CS"/>
</dbReference>
<dbReference type="GO" id="GO:0003677">
    <property type="term" value="F:DNA binding"/>
    <property type="evidence" value="ECO:0007669"/>
    <property type="project" value="UniProtKB-KW"/>
</dbReference>
<keyword evidence="2" id="KW-0238">DNA-binding</keyword>
<evidence type="ECO:0000313" key="5">
    <source>
        <dbReference type="EMBL" id="GDY31684.1"/>
    </source>
</evidence>
<proteinExistence type="predicted"/>
<dbReference type="EMBL" id="BJFL01000016">
    <property type="protein sequence ID" value="GDY31684.1"/>
    <property type="molecule type" value="Genomic_DNA"/>
</dbReference>
<sequence>MTVPRHTTRQRRTLLLAAVRGGEGSIQQLAEQFAVSPSTIRRDLAELARAGHVIRTYGGALDTAHSVERTLREKDALHAEEKDAVARAAAELVGEGEVVLLDAGTTTGRLARHLADRAGVTVVTNGLSVLLALADSPEVEVVVLGGRLRHPNEAILGASVEQQLRHIQPDRVFLGTDGLTAGRGLCSPTLEQAQLKYAMLHAGREAYVLVDHSKLGQAPFSYWTPLDRQHTVVVDGGRPEALRPFRTAECCSLRVVSP</sequence>
<dbReference type="InterPro" id="IPR001034">
    <property type="entry name" value="DeoR_HTH"/>
</dbReference>
<accession>A0A4D4J837</accession>
<dbReference type="InterPro" id="IPR036390">
    <property type="entry name" value="WH_DNA-bd_sf"/>
</dbReference>
<dbReference type="Gene3D" id="1.10.10.10">
    <property type="entry name" value="Winged helix-like DNA-binding domain superfamily/Winged helix DNA-binding domain"/>
    <property type="match status" value="1"/>
</dbReference>
<dbReference type="Gene3D" id="3.40.50.1360">
    <property type="match status" value="1"/>
</dbReference>
<dbReference type="OrthoDB" id="7688673at2"/>
<dbReference type="PRINTS" id="PR00037">
    <property type="entry name" value="HTHLACR"/>
</dbReference>
<dbReference type="SMART" id="SM01134">
    <property type="entry name" value="DeoRC"/>
    <property type="match status" value="1"/>
</dbReference>
<dbReference type="PANTHER" id="PTHR30363:SF44">
    <property type="entry name" value="AGA OPERON TRANSCRIPTIONAL REPRESSOR-RELATED"/>
    <property type="match status" value="1"/>
</dbReference>
<protein>
    <submittedName>
        <fullName evidence="5">DeoR family transcriptional regulator</fullName>
    </submittedName>
</protein>
<dbReference type="InterPro" id="IPR014036">
    <property type="entry name" value="DeoR-like_C"/>
</dbReference>
<evidence type="ECO:0000256" key="2">
    <source>
        <dbReference type="ARBA" id="ARBA00023125"/>
    </source>
</evidence>
<keyword evidence="3" id="KW-0804">Transcription</keyword>
<reference evidence="6" key="1">
    <citation type="submission" date="2019-04" db="EMBL/GenBank/DDBJ databases">
        <title>Draft genome sequence of Pseudonocardiaceae bacterium SL3-2-4.</title>
        <authorList>
            <person name="Ningsih F."/>
            <person name="Yokota A."/>
            <person name="Sakai Y."/>
            <person name="Nanatani K."/>
            <person name="Yabe S."/>
            <person name="Oetari A."/>
            <person name="Sjamsuridzal W."/>
        </authorList>
    </citation>
    <scope>NUCLEOTIDE SEQUENCE [LARGE SCALE GENOMIC DNA]</scope>
    <source>
        <strain evidence="6">SL3-2-4</strain>
    </source>
</reference>
<evidence type="ECO:0000256" key="1">
    <source>
        <dbReference type="ARBA" id="ARBA00023015"/>
    </source>
</evidence>
<gene>
    <name evidence="5" type="primary">fruR_1</name>
    <name evidence="5" type="ORF">GTS_33170</name>
</gene>
<evidence type="ECO:0000256" key="3">
    <source>
        <dbReference type="ARBA" id="ARBA00023163"/>
    </source>
</evidence>